<proteinExistence type="predicted"/>
<organism evidence="7 8">
    <name type="scientific">Polaribacter reichenbachii</name>
    <dbReference type="NCBI Taxonomy" id="996801"/>
    <lineage>
        <taxon>Bacteria</taxon>
        <taxon>Pseudomonadati</taxon>
        <taxon>Bacteroidota</taxon>
        <taxon>Flavobacteriia</taxon>
        <taxon>Flavobacteriales</taxon>
        <taxon>Flavobacteriaceae</taxon>
    </lineage>
</organism>
<keyword evidence="2" id="KW-0238">DNA-binding</keyword>
<name>A0A1B8U051_9FLAO</name>
<evidence type="ECO:0000256" key="5">
    <source>
        <dbReference type="SAM" id="SignalP"/>
    </source>
</evidence>
<dbReference type="Pfam" id="PF12833">
    <property type="entry name" value="HTH_18"/>
    <property type="match status" value="1"/>
</dbReference>
<gene>
    <name evidence="7" type="ORF">LPB301_08705</name>
</gene>
<dbReference type="RefSeq" id="WP_068360231.1">
    <property type="nucleotide sequence ID" value="NZ_CP019337.1"/>
</dbReference>
<dbReference type="AlphaFoldDB" id="A0A1B8U051"/>
<dbReference type="SUPFAM" id="SSF46689">
    <property type="entry name" value="Homeodomain-like"/>
    <property type="match status" value="1"/>
</dbReference>
<evidence type="ECO:0000313" key="7">
    <source>
        <dbReference type="EMBL" id="OBY65179.1"/>
    </source>
</evidence>
<dbReference type="GO" id="GO:0043565">
    <property type="term" value="F:sequence-specific DNA binding"/>
    <property type="evidence" value="ECO:0007669"/>
    <property type="project" value="InterPro"/>
</dbReference>
<keyword evidence="3" id="KW-0804">Transcription</keyword>
<keyword evidence="4" id="KW-1133">Transmembrane helix</keyword>
<evidence type="ECO:0000259" key="6">
    <source>
        <dbReference type="PROSITE" id="PS01124"/>
    </source>
</evidence>
<feature type="chain" id="PRO_5008615829" description="HTH araC/xylS-type domain-containing protein" evidence="5">
    <location>
        <begin position="24"/>
        <end position="560"/>
    </location>
</feature>
<dbReference type="Proteomes" id="UP000092612">
    <property type="component" value="Unassembled WGS sequence"/>
</dbReference>
<dbReference type="PANTHER" id="PTHR43280:SF29">
    <property type="entry name" value="ARAC-FAMILY TRANSCRIPTIONAL REGULATOR"/>
    <property type="match status" value="1"/>
</dbReference>
<dbReference type="SUPFAM" id="SSF48452">
    <property type="entry name" value="TPR-like"/>
    <property type="match status" value="1"/>
</dbReference>
<dbReference type="PROSITE" id="PS01124">
    <property type="entry name" value="HTH_ARAC_FAMILY_2"/>
    <property type="match status" value="1"/>
</dbReference>
<dbReference type="EMBL" id="LSFL01000031">
    <property type="protein sequence ID" value="OBY65179.1"/>
    <property type="molecule type" value="Genomic_DNA"/>
</dbReference>
<dbReference type="InterPro" id="IPR018060">
    <property type="entry name" value="HTH_AraC"/>
</dbReference>
<feature type="domain" description="HTH araC/xylS-type" evidence="6">
    <location>
        <begin position="445"/>
        <end position="553"/>
    </location>
</feature>
<evidence type="ECO:0000256" key="1">
    <source>
        <dbReference type="ARBA" id="ARBA00023015"/>
    </source>
</evidence>
<dbReference type="KEGG" id="prn:BW723_13075"/>
<keyword evidence="4" id="KW-0472">Membrane</keyword>
<sequence>MKKSLAFKNIIYFIILFSLSLNSQNSNFSELDSTYEYLSEKYYEYKFTDTIKAKNYADRFLQKATLENDTIYKIIGYEFLGEILKDDTIYLQFLDNLIIETSKMPTKMFPTLLYVDKGRHYIINGKNNESLKNYILALKYSNLYRNDSLKYRIKDRIASLKFENKQFVKAKKIRLEVYNFYNNQSKYRETTEYCALLINLTNSYISEKKYDSARIFNTKANKYANIIRDSIMIGYSLHGKGHIFYAEKKYKSAINSILKSLKWINSDSNHRSLSNAYSKIAKSYAKLGNQDKAVLYNLKIDSLYQKTNVTYKSQKSSYAFLINYYKNKNELSNQLLYIEKLLKVDSILNTRSKKLSKTFTEEYDIPKLKAEKEAVIGQLKDRSQKIIYFSIAFTFIIILILAYQIRKRIILKKRFEKILNSKKASLKKINIIEKQELLIPKEIIENILNGLEKFEKKKGFTNTSLTLNDFAIKLKTNTNYLSKIINHYKNKNFSNYLKDLRIAYAIEILDKNELIRKYTIKAIANEVGFNTAESFANAFYKKTGFKPSYYIKELNKRKTA</sequence>
<evidence type="ECO:0000256" key="4">
    <source>
        <dbReference type="SAM" id="Phobius"/>
    </source>
</evidence>
<dbReference type="Gene3D" id="1.25.40.10">
    <property type="entry name" value="Tetratricopeptide repeat domain"/>
    <property type="match status" value="1"/>
</dbReference>
<dbReference type="InterPro" id="IPR011990">
    <property type="entry name" value="TPR-like_helical_dom_sf"/>
</dbReference>
<feature type="transmembrane region" description="Helical" evidence="4">
    <location>
        <begin position="386"/>
        <end position="405"/>
    </location>
</feature>
<evidence type="ECO:0000256" key="2">
    <source>
        <dbReference type="ARBA" id="ARBA00023125"/>
    </source>
</evidence>
<keyword evidence="1" id="KW-0805">Transcription regulation</keyword>
<dbReference type="STRING" id="996801.BW723_13075"/>
<dbReference type="GO" id="GO:0003700">
    <property type="term" value="F:DNA-binding transcription factor activity"/>
    <property type="evidence" value="ECO:0007669"/>
    <property type="project" value="InterPro"/>
</dbReference>
<protein>
    <recommendedName>
        <fullName evidence="6">HTH araC/xylS-type domain-containing protein</fullName>
    </recommendedName>
</protein>
<keyword evidence="5" id="KW-0732">Signal</keyword>
<feature type="signal peptide" evidence="5">
    <location>
        <begin position="1"/>
        <end position="23"/>
    </location>
</feature>
<dbReference type="SMART" id="SM00342">
    <property type="entry name" value="HTH_ARAC"/>
    <property type="match status" value="1"/>
</dbReference>
<comment type="caution">
    <text evidence="7">The sequence shown here is derived from an EMBL/GenBank/DDBJ whole genome shotgun (WGS) entry which is preliminary data.</text>
</comment>
<evidence type="ECO:0000256" key="3">
    <source>
        <dbReference type="ARBA" id="ARBA00023163"/>
    </source>
</evidence>
<evidence type="ECO:0000313" key="8">
    <source>
        <dbReference type="Proteomes" id="UP000092612"/>
    </source>
</evidence>
<dbReference type="OrthoDB" id="5295174at2"/>
<keyword evidence="8" id="KW-1185">Reference proteome</keyword>
<keyword evidence="4" id="KW-0812">Transmembrane</keyword>
<dbReference type="InterPro" id="IPR009057">
    <property type="entry name" value="Homeodomain-like_sf"/>
</dbReference>
<dbReference type="PANTHER" id="PTHR43280">
    <property type="entry name" value="ARAC-FAMILY TRANSCRIPTIONAL REGULATOR"/>
    <property type="match status" value="1"/>
</dbReference>
<accession>A0A1B8U051</accession>
<reference evidence="8" key="1">
    <citation type="submission" date="2016-02" db="EMBL/GenBank/DDBJ databases">
        <title>Paenibacillus sp. LPB0068, isolated from Crassostrea gigas.</title>
        <authorList>
            <person name="Shin S.-K."/>
            <person name="Yi H."/>
        </authorList>
    </citation>
    <scope>NUCLEOTIDE SEQUENCE [LARGE SCALE GENOMIC DNA]</scope>
    <source>
        <strain evidence="8">KCTC 23969</strain>
    </source>
</reference>
<dbReference type="Gene3D" id="1.10.10.60">
    <property type="entry name" value="Homeodomain-like"/>
    <property type="match status" value="2"/>
</dbReference>